<comment type="caution">
    <text evidence="3">The sequence shown here is derived from an EMBL/GenBank/DDBJ whole genome shotgun (WGS) entry which is preliminary data.</text>
</comment>
<reference evidence="3" key="1">
    <citation type="submission" date="2021-05" db="EMBL/GenBank/DDBJ databases">
        <title>The genome of the haptophyte Pavlova lutheri (Diacronema luteri, Pavlovales) - a model for lipid biosynthesis in eukaryotic algae.</title>
        <authorList>
            <person name="Hulatt C.J."/>
            <person name="Posewitz M.C."/>
        </authorList>
    </citation>
    <scope>NUCLEOTIDE SEQUENCE</scope>
    <source>
        <strain evidence="3">NIVA-4/92</strain>
    </source>
</reference>
<dbReference type="PANTHER" id="PTHR14194:SF86">
    <property type="entry name" value="OS05G0110300 PROTEIN"/>
    <property type="match status" value="1"/>
</dbReference>
<dbReference type="InterPro" id="IPR016040">
    <property type="entry name" value="NAD(P)-bd_dom"/>
</dbReference>
<dbReference type="AlphaFoldDB" id="A0A8J6CE78"/>
<dbReference type="OMA" id="TRCDESE"/>
<dbReference type="EMBL" id="JAGTXO010000007">
    <property type="protein sequence ID" value="KAG8466640.1"/>
    <property type="molecule type" value="Genomic_DNA"/>
</dbReference>
<name>A0A8J6CE78_DIALT</name>
<feature type="chain" id="PRO_5035186207" description="NAD(P)-binding domain-containing protein" evidence="1">
    <location>
        <begin position="20"/>
        <end position="268"/>
    </location>
</feature>
<dbReference type="InterPro" id="IPR036291">
    <property type="entry name" value="NAD(P)-bd_dom_sf"/>
</dbReference>
<keyword evidence="4" id="KW-1185">Reference proteome</keyword>
<evidence type="ECO:0000256" key="1">
    <source>
        <dbReference type="SAM" id="SignalP"/>
    </source>
</evidence>
<dbReference type="Gene3D" id="3.40.50.720">
    <property type="entry name" value="NAD(P)-binding Rossmann-like Domain"/>
    <property type="match status" value="1"/>
</dbReference>
<sequence>MVNSLRILAILLVAAGASARETTLVTGATGKTGALVYNSLRSRHADVRALVRNRDKARDLLHCTRCDESEGIHIADVTQPEAEAFGAAFRGVSTVVILSASYPVKMPNGTYTYPPGGFPVDVDYHGGVNIVRTSCKAGVARVILVSSMGTTQPDSFLDRLGNGHALFFKTQAELAVMSASPHLNYTIVKPSGLVDEVGGQSELLVGRRDELARTGKMRVPRADVAAVVVAAVELRERSGGLWFDLSSDADGKPTADFGALFDRVREVV</sequence>
<accession>A0A8J6CE78</accession>
<dbReference type="Pfam" id="PF13460">
    <property type="entry name" value="NAD_binding_10"/>
    <property type="match status" value="1"/>
</dbReference>
<proteinExistence type="predicted"/>
<organism evidence="3 4">
    <name type="scientific">Diacronema lutheri</name>
    <name type="common">Unicellular marine alga</name>
    <name type="synonym">Monochrysis lutheri</name>
    <dbReference type="NCBI Taxonomy" id="2081491"/>
    <lineage>
        <taxon>Eukaryota</taxon>
        <taxon>Haptista</taxon>
        <taxon>Haptophyta</taxon>
        <taxon>Pavlovophyceae</taxon>
        <taxon>Pavlovales</taxon>
        <taxon>Pavlovaceae</taxon>
        <taxon>Diacronema</taxon>
    </lineage>
</organism>
<protein>
    <recommendedName>
        <fullName evidence="2">NAD(P)-binding domain-containing protein</fullName>
    </recommendedName>
</protein>
<feature type="signal peptide" evidence="1">
    <location>
        <begin position="1"/>
        <end position="19"/>
    </location>
</feature>
<keyword evidence="1" id="KW-0732">Signal</keyword>
<dbReference type="OrthoDB" id="419598at2759"/>
<evidence type="ECO:0000259" key="2">
    <source>
        <dbReference type="Pfam" id="PF13460"/>
    </source>
</evidence>
<evidence type="ECO:0000313" key="3">
    <source>
        <dbReference type="EMBL" id="KAG8466640.1"/>
    </source>
</evidence>
<dbReference type="GO" id="GO:0016491">
    <property type="term" value="F:oxidoreductase activity"/>
    <property type="evidence" value="ECO:0007669"/>
    <property type="project" value="InterPro"/>
</dbReference>
<gene>
    <name evidence="3" type="ORF">KFE25_008019</name>
</gene>
<feature type="domain" description="NAD(P)-binding" evidence="2">
    <location>
        <begin position="27"/>
        <end position="232"/>
    </location>
</feature>
<dbReference type="SUPFAM" id="SSF51735">
    <property type="entry name" value="NAD(P)-binding Rossmann-fold domains"/>
    <property type="match status" value="1"/>
</dbReference>
<dbReference type="Proteomes" id="UP000751190">
    <property type="component" value="Unassembled WGS sequence"/>
</dbReference>
<evidence type="ECO:0000313" key="4">
    <source>
        <dbReference type="Proteomes" id="UP000751190"/>
    </source>
</evidence>
<dbReference type="GO" id="GO:0009507">
    <property type="term" value="C:chloroplast"/>
    <property type="evidence" value="ECO:0007669"/>
    <property type="project" value="TreeGrafter"/>
</dbReference>
<dbReference type="InterPro" id="IPR044163">
    <property type="entry name" value="SARED1-like"/>
</dbReference>
<dbReference type="PANTHER" id="PTHR14194">
    <property type="entry name" value="NITROGEN METABOLIC REGULATION PROTEIN NMR-RELATED"/>
    <property type="match status" value="1"/>
</dbReference>